<evidence type="ECO:0000313" key="14">
    <source>
        <dbReference type="EMBL" id="SDE62342.1"/>
    </source>
</evidence>
<keyword evidence="3" id="KW-0678">Repressor</keyword>
<evidence type="ECO:0000256" key="6">
    <source>
        <dbReference type="ARBA" id="ARBA00023015"/>
    </source>
</evidence>
<dbReference type="InterPro" id="IPR001867">
    <property type="entry name" value="OmpR/PhoB-type_DNA-bd"/>
</dbReference>
<gene>
    <name evidence="14" type="ORF">SAMN04488105_105325</name>
</gene>
<dbReference type="InterPro" id="IPR001789">
    <property type="entry name" value="Sig_transdc_resp-reg_receiver"/>
</dbReference>
<dbReference type="EMBL" id="FNAV01000005">
    <property type="protein sequence ID" value="SDE62342.1"/>
    <property type="molecule type" value="Genomic_DNA"/>
</dbReference>
<evidence type="ECO:0000256" key="8">
    <source>
        <dbReference type="ARBA" id="ARBA00023159"/>
    </source>
</evidence>
<feature type="domain" description="OmpR/PhoB-type" evidence="13">
    <location>
        <begin position="143"/>
        <end position="239"/>
    </location>
</feature>
<name>A0A1G7EFB5_9RHOB</name>
<feature type="modified residue" description="4-aspartylphosphate" evidence="10">
    <location>
        <position position="67"/>
    </location>
</feature>
<dbReference type="Proteomes" id="UP000198994">
    <property type="component" value="Unassembled WGS sequence"/>
</dbReference>
<reference evidence="15" key="1">
    <citation type="submission" date="2016-10" db="EMBL/GenBank/DDBJ databases">
        <authorList>
            <person name="Varghese N."/>
            <person name="Submissions S."/>
        </authorList>
    </citation>
    <scope>NUCLEOTIDE SEQUENCE [LARGE SCALE GENOMIC DNA]</scope>
    <source>
        <strain evidence="15">DSM 10146</strain>
    </source>
</reference>
<dbReference type="PROSITE" id="PS51755">
    <property type="entry name" value="OMPR_PHOB"/>
    <property type="match status" value="1"/>
</dbReference>
<evidence type="ECO:0000256" key="3">
    <source>
        <dbReference type="ARBA" id="ARBA00022491"/>
    </source>
</evidence>
<keyword evidence="2" id="KW-0963">Cytoplasm</keyword>
<accession>A0A1G7EFB5</accession>
<keyword evidence="9" id="KW-0804">Transcription</keyword>
<dbReference type="GO" id="GO:0005829">
    <property type="term" value="C:cytosol"/>
    <property type="evidence" value="ECO:0007669"/>
    <property type="project" value="TreeGrafter"/>
</dbReference>
<dbReference type="PANTHER" id="PTHR48111">
    <property type="entry name" value="REGULATOR OF RPOS"/>
    <property type="match status" value="1"/>
</dbReference>
<proteinExistence type="predicted"/>
<dbReference type="Gene3D" id="3.40.50.2300">
    <property type="match status" value="1"/>
</dbReference>
<keyword evidence="7 11" id="KW-0238">DNA-binding</keyword>
<comment type="subcellular location">
    <subcellularLocation>
        <location evidence="1">Cytoplasm</location>
    </subcellularLocation>
</comment>
<evidence type="ECO:0000256" key="1">
    <source>
        <dbReference type="ARBA" id="ARBA00004496"/>
    </source>
</evidence>
<dbReference type="Gene3D" id="1.10.10.10">
    <property type="entry name" value="Winged helix-like DNA-binding domain superfamily/Winged helix DNA-binding domain"/>
    <property type="match status" value="1"/>
</dbReference>
<dbReference type="GO" id="GO:0006355">
    <property type="term" value="P:regulation of DNA-templated transcription"/>
    <property type="evidence" value="ECO:0007669"/>
    <property type="project" value="InterPro"/>
</dbReference>
<dbReference type="InterPro" id="IPR011006">
    <property type="entry name" value="CheY-like_superfamily"/>
</dbReference>
<keyword evidence="5" id="KW-0902">Two-component regulatory system</keyword>
<evidence type="ECO:0000256" key="5">
    <source>
        <dbReference type="ARBA" id="ARBA00023012"/>
    </source>
</evidence>
<evidence type="ECO:0000313" key="15">
    <source>
        <dbReference type="Proteomes" id="UP000198994"/>
    </source>
</evidence>
<evidence type="ECO:0000256" key="7">
    <source>
        <dbReference type="ARBA" id="ARBA00023125"/>
    </source>
</evidence>
<evidence type="ECO:0000256" key="11">
    <source>
        <dbReference type="PROSITE-ProRule" id="PRU01091"/>
    </source>
</evidence>
<dbReference type="InterPro" id="IPR039420">
    <property type="entry name" value="WalR-like"/>
</dbReference>
<keyword evidence="4 10" id="KW-0597">Phosphoprotein</keyword>
<evidence type="ECO:0000256" key="2">
    <source>
        <dbReference type="ARBA" id="ARBA00022490"/>
    </source>
</evidence>
<sequence length="247" mass="27246">MSVRMHQVRPLPSAKRATVLCIDDDPIVQLMLEDIIAGAGADFVIVGSAREAEDVLADTHFDLVLLDRCLPDSDGLLLLRTIKSENDCPVIILSTLDKSRDKLLGIGLGATEYVTKPFNPLELSSRIRQLLHSHSDTAKPAANGVLEIAGMTFDPRSRRLETPGQYVILAPAEARLLHALLLNEGQLQTRDQMTQSICGREWSPGDRSIDVLINRLRGHIRSFPVDIVTVHRAGYLLVCETENAVRT</sequence>
<keyword evidence="15" id="KW-1185">Reference proteome</keyword>
<dbReference type="STRING" id="282683.SAMN04488105_105325"/>
<dbReference type="SMART" id="SM00448">
    <property type="entry name" value="REC"/>
    <property type="match status" value="1"/>
</dbReference>
<organism evidence="14 15">
    <name type="scientific">Salipiger thiooxidans</name>
    <dbReference type="NCBI Taxonomy" id="282683"/>
    <lineage>
        <taxon>Bacteria</taxon>
        <taxon>Pseudomonadati</taxon>
        <taxon>Pseudomonadota</taxon>
        <taxon>Alphaproteobacteria</taxon>
        <taxon>Rhodobacterales</taxon>
        <taxon>Roseobacteraceae</taxon>
        <taxon>Salipiger</taxon>
    </lineage>
</organism>
<keyword evidence="8" id="KW-0010">Activator</keyword>
<evidence type="ECO:0000256" key="10">
    <source>
        <dbReference type="PROSITE-ProRule" id="PRU00169"/>
    </source>
</evidence>
<dbReference type="GO" id="GO:0000976">
    <property type="term" value="F:transcription cis-regulatory region binding"/>
    <property type="evidence" value="ECO:0007669"/>
    <property type="project" value="TreeGrafter"/>
</dbReference>
<dbReference type="PANTHER" id="PTHR48111:SF55">
    <property type="entry name" value="AEROBIC RESPIRATION CONTROL PROTEIN ARCA"/>
    <property type="match status" value="1"/>
</dbReference>
<dbReference type="Pfam" id="PF00072">
    <property type="entry name" value="Response_reg"/>
    <property type="match status" value="1"/>
</dbReference>
<evidence type="ECO:0000256" key="9">
    <source>
        <dbReference type="ARBA" id="ARBA00023163"/>
    </source>
</evidence>
<dbReference type="PROSITE" id="PS50110">
    <property type="entry name" value="RESPONSE_REGULATORY"/>
    <property type="match status" value="1"/>
</dbReference>
<dbReference type="CDD" id="cd00383">
    <property type="entry name" value="trans_reg_C"/>
    <property type="match status" value="1"/>
</dbReference>
<dbReference type="SUPFAM" id="SSF52172">
    <property type="entry name" value="CheY-like"/>
    <property type="match status" value="1"/>
</dbReference>
<feature type="DNA-binding region" description="OmpR/PhoB-type" evidence="11">
    <location>
        <begin position="143"/>
        <end position="239"/>
    </location>
</feature>
<dbReference type="Pfam" id="PF00486">
    <property type="entry name" value="Trans_reg_C"/>
    <property type="match status" value="1"/>
</dbReference>
<dbReference type="GO" id="GO:0032993">
    <property type="term" value="C:protein-DNA complex"/>
    <property type="evidence" value="ECO:0007669"/>
    <property type="project" value="TreeGrafter"/>
</dbReference>
<dbReference type="AlphaFoldDB" id="A0A1G7EFB5"/>
<feature type="domain" description="Response regulatory" evidence="12">
    <location>
        <begin position="18"/>
        <end position="131"/>
    </location>
</feature>
<evidence type="ECO:0000259" key="13">
    <source>
        <dbReference type="PROSITE" id="PS51755"/>
    </source>
</evidence>
<evidence type="ECO:0000256" key="4">
    <source>
        <dbReference type="ARBA" id="ARBA00022553"/>
    </source>
</evidence>
<dbReference type="GO" id="GO:0000156">
    <property type="term" value="F:phosphorelay response regulator activity"/>
    <property type="evidence" value="ECO:0007669"/>
    <property type="project" value="TreeGrafter"/>
</dbReference>
<dbReference type="SMART" id="SM00862">
    <property type="entry name" value="Trans_reg_C"/>
    <property type="match status" value="1"/>
</dbReference>
<evidence type="ECO:0000259" key="12">
    <source>
        <dbReference type="PROSITE" id="PS50110"/>
    </source>
</evidence>
<protein>
    <submittedName>
        <fullName evidence="14">DNA-binding response regulator, OmpR family, contains REC and winged-helix (WHTH) domain</fullName>
    </submittedName>
</protein>
<dbReference type="InterPro" id="IPR036388">
    <property type="entry name" value="WH-like_DNA-bd_sf"/>
</dbReference>
<keyword evidence="6" id="KW-0805">Transcription regulation</keyword>